<evidence type="ECO:0000313" key="1">
    <source>
        <dbReference type="EMBL" id="AAM22147.1"/>
    </source>
</evidence>
<dbReference type="Pfam" id="PF05734">
    <property type="entry name" value="DUF832"/>
    <property type="match status" value="1"/>
</dbReference>
<evidence type="ECO:0000313" key="2">
    <source>
        <dbReference type="Proteomes" id="UP000243075"/>
    </source>
</evidence>
<dbReference type="InterPro" id="IPR008550">
    <property type="entry name" value="Herpesvirus_BRRF2-like"/>
</dbReference>
<reference evidence="1 2" key="1">
    <citation type="journal article" date="1999" name="J. Gen. Virol.">
        <title>Detection of two novel porcine herpesviruses with high similarity to gammaherpesviruses.</title>
        <authorList>
            <person name="Ehlers B."/>
            <person name="Ulrich S."/>
            <person name="Goltz M."/>
        </authorList>
    </citation>
    <scope>NUCLEOTIDE SEQUENCE [LARGE SCALE GENOMIC DNA]</scope>
    <source>
        <strain evidence="1">Sample #56</strain>
    </source>
</reference>
<name>Q8JJQ0_9GAMA</name>
<dbReference type="OrthoDB" id="16297at10239"/>
<reference evidence="1 2" key="4">
    <citation type="journal article" date="2007" name="J. Virol.">
        <title>Identification of novel rodent herpesviruses, including the first gammaherpesvirus of Mus musculus.</title>
        <authorList>
            <person name="Ehlers B."/>
            <person name="Kuchler J."/>
            <person name="Yasmum N."/>
            <person name="Dural G."/>
            <person name="Voigt S."/>
            <person name="Schmidt-Chanasit J."/>
            <person name="Jakel T."/>
            <person name="Matuschka F.R."/>
            <person name="Richter D."/>
            <person name="Essbauer S."/>
            <person name="Hughes D.J."/>
            <person name="Summers C."/>
            <person name="Bennett M."/>
            <person name="Stewart J.P."/>
            <person name="Ulrich R.G."/>
        </authorList>
    </citation>
    <scope>NUCLEOTIDE SEQUENCE [LARGE SCALE GENOMIC DNA]</scope>
    <source>
        <strain evidence="1">Sample #56</strain>
    </source>
</reference>
<sequence>MELTVPVAGVDAENMQHWQSIFDGFSLHGNVRACLGSLKRFFKAHDHSGLCASILILGGLVQDEKYANTEKELLGTALLVRMGAEYTYSMLTDTERQESVETMFLECRERLVAMLLSECGCIDCHSSVKSLKSAALLKRLPRLNPHTIHSYDSMLTKLYNSVILSNSMSINHNILINILQDISYEDGFDKQQCDAELLAMCMILCWIFALLRFIIIENQTIILENLLSFSKLYKSDCGDNSKSMEQQIVSNLQSLSHKGSHMHTFLYPDLLTIKIDRNRVNLHNGLGNIQSFQTLKEIIDSKQRPSSLRVSQRYVHQCPETEPETYLVDNVAEPYGISDEHLKGLWTLDVLVDDSEEVNVDQTDNTLYNKSDDTTQDTCDILDVSPTRLHDLSDNGDDIGDYKEDDIGDYKEDDIGDDKEDDIGDYKEDDFGDYNISNYNLDEEFSYLTLDEFEQRMYDDTKFQESPIYKDVYIPLGHEEERLKNAEKFEDVYYREFI</sequence>
<dbReference type="GeneID" id="37616194"/>
<dbReference type="KEGG" id="vg:37616194"/>
<reference evidence="1 2" key="3">
    <citation type="journal article" date="2002" name="Virology">
        <title>Sequence analysis of the genome of porcine lymphotropic herpesvirus 1 and gene expression during posttransplant lymphoproliferative disease of pigs.</title>
        <authorList>
            <person name="Goltz M."/>
            <person name="Ericsson T."/>
            <person name="Patience C."/>
            <person name="Huang C.A."/>
            <person name="Noack S."/>
            <person name="Sachs D.H."/>
            <person name="Ehlers B."/>
        </authorList>
    </citation>
    <scope>NUCLEOTIDE SEQUENCE [LARGE SCALE GENOMIC DNA]</scope>
    <source>
        <strain evidence="1">Sample #56</strain>
    </source>
</reference>
<protein>
    <recommendedName>
        <fullName evidence="3">Tegument protein G48</fullName>
    </recommendedName>
</protein>
<organism evidence="1 2">
    <name type="scientific">Suid gammaherpesvirus 3</name>
    <dbReference type="NCBI Taxonomy" id="1960249"/>
    <lineage>
        <taxon>Viruses</taxon>
        <taxon>Duplodnaviria</taxon>
        <taxon>Heunggongvirae</taxon>
        <taxon>Peploviricota</taxon>
        <taxon>Herviviricetes</taxon>
        <taxon>Herpesvirales</taxon>
        <taxon>Orthoherpesviridae</taxon>
        <taxon>Gammaherpesvirinae</taxon>
        <taxon>Macavirus</taxon>
        <taxon>Macavirus suidgamma3</taxon>
    </lineage>
</organism>
<dbReference type="RefSeq" id="YP_009505373.1">
    <property type="nucleotide sequence ID" value="NC_038264.1"/>
</dbReference>
<dbReference type="EMBL" id="AF478169">
    <property type="protein sequence ID" value="AAM22147.1"/>
    <property type="molecule type" value="Genomic_DNA"/>
</dbReference>
<proteinExistence type="predicted"/>
<keyword evidence="2" id="KW-1185">Reference proteome</keyword>
<evidence type="ECO:0008006" key="3">
    <source>
        <dbReference type="Google" id="ProtNLM"/>
    </source>
</evidence>
<dbReference type="Proteomes" id="UP000243075">
    <property type="component" value="Segment"/>
</dbReference>
<reference evidence="1 2" key="2">
    <citation type="journal article" date="1999" name="J. Gen. Virol.">
        <title>Characterization of the DNA polymerase loci of the novel porcine lymphotropic herpesviruses 1 and 2 in domestic and feral pigs.</title>
        <authorList>
            <person name="Ulrich S."/>
            <person name="Goltz M."/>
            <person name="Ehlers B."/>
        </authorList>
    </citation>
    <scope>NUCLEOTIDE SEQUENCE [LARGE SCALE GENOMIC DNA]</scope>
    <source>
        <strain evidence="1">Sample #56</strain>
    </source>
</reference>
<accession>Q8JJQ0</accession>